<dbReference type="PANTHER" id="PTHR36836">
    <property type="entry name" value="COLANIC ACID BIOSYNTHESIS PROTEIN WCAK"/>
    <property type="match status" value="1"/>
</dbReference>
<feature type="domain" description="Polysaccharide pyruvyl transferase" evidence="1">
    <location>
        <begin position="106"/>
        <end position="345"/>
    </location>
</feature>
<organism evidence="2 3">
    <name type="scientific">Eilatimonas milleporae</name>
    <dbReference type="NCBI Taxonomy" id="911205"/>
    <lineage>
        <taxon>Bacteria</taxon>
        <taxon>Pseudomonadati</taxon>
        <taxon>Pseudomonadota</taxon>
        <taxon>Alphaproteobacteria</taxon>
        <taxon>Kordiimonadales</taxon>
        <taxon>Kordiimonadaceae</taxon>
        <taxon>Eilatimonas</taxon>
    </lineage>
</organism>
<dbReference type="GO" id="GO:0004190">
    <property type="term" value="F:aspartic-type endopeptidase activity"/>
    <property type="evidence" value="ECO:0007669"/>
    <property type="project" value="InterPro"/>
</dbReference>
<dbReference type="Proteomes" id="UP000271227">
    <property type="component" value="Unassembled WGS sequence"/>
</dbReference>
<dbReference type="PANTHER" id="PTHR36836:SF1">
    <property type="entry name" value="COLANIC ACID BIOSYNTHESIS PROTEIN WCAK"/>
    <property type="match status" value="1"/>
</dbReference>
<name>A0A3M0D7M5_9PROT</name>
<sequence length="424" mass="45902">MKQPYTSLIIAGAAPDTGNHGVTALSQSAVIGLQQRGVSQFTILDHGRGLRPGAPDGWQMKAAIARLALKGGRRIYTADNMRNARLRQMFRLSAPILNTLAGADAMLDVSGGDSFTDLYGPRRFEQIILPKMMALDSGTPLILMPQTYGPFHHAKTRALAQRIIRRATMAYARDINSFERLKTLLGADFDPAKHRLGVDLAFGLPSAKPARTIEPGTVGINVSGLLWNDPDGAAQRFGLTADYRAVLIALSRHVLAAGHPLLLVPHVTPENGGESDLVACRALKAVLRDILSGRHDNAVTVCEDARDPISLKGVIAETCWFTGARMHATIAALSSATPVANMAYSGKARGVFDCYGAADQVFDMRNLSTGHMTEALIDAFEDRDAQRTVLETWRPFAERRWTVQMDTIAEAARPDTHIGETADA</sequence>
<comment type="caution">
    <text evidence="2">The sequence shown here is derived from an EMBL/GenBank/DDBJ whole genome shotgun (WGS) entry which is preliminary data.</text>
</comment>
<keyword evidence="2" id="KW-0808">Transferase</keyword>
<evidence type="ECO:0000313" key="2">
    <source>
        <dbReference type="EMBL" id="RMB12273.1"/>
    </source>
</evidence>
<proteinExistence type="predicted"/>
<protein>
    <submittedName>
        <fullName evidence="2">Polysaccharide pyruvyl transferase WcaK-like protein</fullName>
    </submittedName>
</protein>
<dbReference type="AlphaFoldDB" id="A0A3M0D7M5"/>
<reference evidence="2 3" key="1">
    <citation type="submission" date="2018-10" db="EMBL/GenBank/DDBJ databases">
        <title>Genomic Encyclopedia of Archaeal and Bacterial Type Strains, Phase II (KMG-II): from individual species to whole genera.</title>
        <authorList>
            <person name="Goeker M."/>
        </authorList>
    </citation>
    <scope>NUCLEOTIDE SEQUENCE [LARGE SCALE GENOMIC DNA]</scope>
    <source>
        <strain evidence="2 3">DSM 25217</strain>
    </source>
</reference>
<dbReference type="PROSITE" id="PS00141">
    <property type="entry name" value="ASP_PROTEASE"/>
    <property type="match status" value="1"/>
</dbReference>
<dbReference type="InParanoid" id="A0A3M0D7M5"/>
<dbReference type="EMBL" id="REFR01000009">
    <property type="protein sequence ID" value="RMB12273.1"/>
    <property type="molecule type" value="Genomic_DNA"/>
</dbReference>
<dbReference type="RefSeq" id="WP_170163599.1">
    <property type="nucleotide sequence ID" value="NZ_REFR01000009.1"/>
</dbReference>
<keyword evidence="3" id="KW-1185">Reference proteome</keyword>
<dbReference type="InterPro" id="IPR007345">
    <property type="entry name" value="Polysacch_pyruvyl_Trfase"/>
</dbReference>
<accession>A0A3M0D7M5</accession>
<gene>
    <name evidence="2" type="ORF">BXY39_0766</name>
</gene>
<evidence type="ECO:0000259" key="1">
    <source>
        <dbReference type="Pfam" id="PF04230"/>
    </source>
</evidence>
<evidence type="ECO:0000313" key="3">
    <source>
        <dbReference type="Proteomes" id="UP000271227"/>
    </source>
</evidence>
<dbReference type="GO" id="GO:0016740">
    <property type="term" value="F:transferase activity"/>
    <property type="evidence" value="ECO:0007669"/>
    <property type="project" value="UniProtKB-KW"/>
</dbReference>
<dbReference type="GO" id="GO:0006508">
    <property type="term" value="P:proteolysis"/>
    <property type="evidence" value="ECO:0007669"/>
    <property type="project" value="InterPro"/>
</dbReference>
<dbReference type="Pfam" id="PF04230">
    <property type="entry name" value="PS_pyruv_trans"/>
    <property type="match status" value="1"/>
</dbReference>
<dbReference type="InterPro" id="IPR001969">
    <property type="entry name" value="Aspartic_peptidase_AS"/>
</dbReference>